<dbReference type="RefSeq" id="XP_018601086.2">
    <property type="nucleotide sequence ID" value="XM_018745570.2"/>
</dbReference>
<keyword evidence="10" id="KW-0597">Phosphoprotein</keyword>
<feature type="compositionally biased region" description="Low complexity" evidence="26">
    <location>
        <begin position="607"/>
        <end position="621"/>
    </location>
</feature>
<feature type="domain" description="PCI" evidence="27">
    <location>
        <begin position="850"/>
        <end position="1029"/>
    </location>
</feature>
<keyword evidence="19" id="KW-0539">Nucleus</keyword>
<feature type="compositionally biased region" description="Polar residues" evidence="26">
    <location>
        <begin position="406"/>
        <end position="417"/>
    </location>
</feature>
<dbReference type="InterPro" id="IPR031910">
    <property type="entry name" value="GANP_CID_dom"/>
</dbReference>
<feature type="region of interest" description="Disordered" evidence="26">
    <location>
        <begin position="201"/>
        <end position="225"/>
    </location>
</feature>
<keyword evidence="8" id="KW-0488">Methylation</keyword>
<evidence type="ECO:0000256" key="23">
    <source>
        <dbReference type="ARBA" id="ARBA00055631"/>
    </source>
</evidence>
<reference evidence="28" key="3">
    <citation type="submission" date="2025-09" db="UniProtKB">
        <authorList>
            <consortium name="Ensembl"/>
        </authorList>
    </citation>
    <scope>IDENTIFICATION</scope>
</reference>
<evidence type="ECO:0000256" key="14">
    <source>
        <dbReference type="ARBA" id="ARBA00022927"/>
    </source>
</evidence>
<dbReference type="GeneTree" id="ENSGT00940000156322"/>
<dbReference type="GO" id="GO:0006406">
    <property type="term" value="P:mRNA export from nucleus"/>
    <property type="evidence" value="ECO:0007669"/>
    <property type="project" value="TreeGrafter"/>
</dbReference>
<dbReference type="OrthoDB" id="21502at2759"/>
<dbReference type="KEGG" id="sfm:108930355"/>
<keyword evidence="18" id="KW-0906">Nuclear pore complex</keyword>
<sequence>MNSSNLFGTPQAQAQAQAGAFQAPAGQGRGFSCFGQPPASGASFSAFSPPSSFGQAPAFEQRPAGPGHGPLFGQPGGTSSALSSAFALSSGLSSQAPAFGQPPLGQLGTPGGFGAPLSGPPQSAAFGQFEQTRPTPGFGVSPGISQAVSAMTALPVSSGRPLGISQFSAPTTSVQNRGFGPSGFTFKSSDTALFKPIFSVSSKPSGSRVGTGSEPSSSAQPAAPSMGGAVSSAAFLPRTGAAGSLRFSFSPPAAAPSISAQSGSGLPSKDVLPAANLQFTVSQATAVPSSPSLFSFAPSTLQPLAQTTMPLFRVFSQASAFSDLKAKTEASPGSGDKAATGEGLGEALFGSLGKGTKRKEETAEQATGEGQAAEESLQAGLGAPRHPSKRPLIKSRGPTSGLFRNALSSVIRSSLQSAKRDSRKVEEQQSEWAEHEKLDVMPQTSALPTSHTSATPPRSQAPTREVIERAEETVDPEPEAKTPAKCTQRGESTDSLAGLSPSDATAIQCKNVPTNLNRKEIMRTHFSRFGRVLRVFCRPQKNLAIIHFQDHASATRAKKRGKLLHRQELAIFWHRKKPRPEKKDEKPSAEQDPVPEAGDSTLADFHSSPLRKPLSRPSAPSNSGSLTKGSPVKKPQIAKSLQFESEPQNDPSPELHGSDRPAGTVPLPSSLLHLVGQVAETSEDKYRLLEQRDKILRQGRPRRTELDLSKVFVGTCPDMCPEKERYMRETRNQLSSFEVIPDTEKVDHATAIKEYSRSSADQEEPLPHDLRPLPVLSMTMDYLVTRIMDQGDDNLRDWYDFVWNRTRGIRKDITQQHLCDPLTVSLIEKCARFHIHCAHHLCQEPMMSFDAKINNENLTKCLQSLKEMYQDLATRGVYCIHEAEFRGYSVLLKLNDGDILREVQQFRAEVRNSPEVNFAVQAFAALNNNNFVRFFKLVKAASYLSSCILHRYFNQVRSLALRNLNTAYTVGSRGSTNFPLDDLVRMLMFRNTAEAADFVQQYGLSVESGMVELTRTAFQDPELPLPPKRSMAIMNKRTVLVGEVVNGGSLPSPPQHTPFCSFDSRHKYRGEGPLLDHPRPAMAPPQKQEAKPQPEIRPLMELDVRPPIRLKPLMEHAPFAEPQTLVEPDKILRSLVPVEPSKAGLPCEDQPLFPPSGQSQPQLTQVLSPPPPKPEPVYSDQDLATEVESVVDEVVEAECAELAATAASYISAALSECNGQVEAVVSEVLGQMLREVSTVEIQAEKERVAEEKRRIEEARRKQEHEAFLTDFSKSLCSEIAQEVLQECIAATAAAEIRYAQEEKAACVARSSEEVCRALLEETLRCELATMAQEILDAELRRIHKFLRRWRDVVAVRRQLKRQMRGFPAAPCCVDPHFKLQALAPSAPSTPCLELLARGIVSLGHGGNVTLSCTRSLKMRQEALRQMKVHYYFEQLLNESVWMPLDLATLVAESVPRPVDKIFWKAALLLPSDHESDSSTANRILTDWLESKFRCGKEPDDVDTGPKGHMQTLSLSRGLHSSGDTAHQVHVCIKVARGPLSEDGQAALEKQKDLMGTSALLMLLPAMPTTEGKDEEYEGVDVFLLSALLQLKQVQQANAWPQPLPLALVVPGQAGQRISDRRLEEDLMLKSLVEDGLISEYVFVHIPETTNDLQGSKQVSQVVKWLASRSPAPVQLSSQTLVQFVEMGLCQEFTNRLHHDQQERKRAGLLPQEPMPIIQLYNATLDFLAGLISSPELSALSWPVAEFTSPGGCDLLPHLDWNSLEHLEWLRRTVLSLHLPDWDLPPPSASWTCLVASIFQYASQVPSSRHSQPLLMSRLENLLEKVQSWRGQQRSPGLRDDEMAPSFRQVPWDEIVTLCIDHRLKDWKPSEHLASKDAICEDGEIMVYFPKDGLRGFLPPPCWLEAERQTHRDKQQKAQCNSILEPHVTPPLTHLRKKLFHSLEEKSELSPPRAAFDVTFCGTPIEQLPHRVLASIEQERAQSRRFEEQLQRWLKMDPLDSFTMPLFVPSTLLSVPEIMVASPKTAPTSLARPVWEEKEPGDHGDSVKPDWPKGVPVSIAQRLRVLEQLISASREEEVACGLKLSSLLDIVED</sequence>
<keyword evidence="6" id="KW-0813">Transport</keyword>
<dbReference type="Proteomes" id="UP000694397">
    <property type="component" value="Chromosome 12"/>
</dbReference>
<keyword evidence="12" id="KW-0509">mRNA transport</keyword>
<keyword evidence="7" id="KW-0158">Chromosome</keyword>
<keyword evidence="14" id="KW-0653">Protein transport</keyword>
<evidence type="ECO:0000256" key="25">
    <source>
        <dbReference type="SAM" id="Coils"/>
    </source>
</evidence>
<protein>
    <recommendedName>
        <fullName evidence="24">Germinal-center associated nuclear protein</fullName>
        <ecNumber evidence="5">2.3.1.48</ecNumber>
    </recommendedName>
</protein>
<keyword evidence="15" id="KW-0007">Acetylation</keyword>
<comment type="similarity">
    <text evidence="21">Belongs to the SAC3 family.</text>
</comment>
<dbReference type="GO" id="GO:0070390">
    <property type="term" value="C:transcription export complex 2"/>
    <property type="evidence" value="ECO:0007669"/>
    <property type="project" value="TreeGrafter"/>
</dbReference>
<evidence type="ECO:0000256" key="12">
    <source>
        <dbReference type="ARBA" id="ARBA00022816"/>
    </source>
</evidence>
<dbReference type="PROSITE" id="PS50250">
    <property type="entry name" value="PCI"/>
    <property type="match status" value="1"/>
</dbReference>
<evidence type="ECO:0000256" key="20">
    <source>
        <dbReference type="ARBA" id="ARBA00023315"/>
    </source>
</evidence>
<dbReference type="InterPro" id="IPR012677">
    <property type="entry name" value="Nucleotide-bd_a/b_plait_sf"/>
</dbReference>
<feature type="region of interest" description="Disordered" evidence="26">
    <location>
        <begin position="1143"/>
        <end position="1179"/>
    </location>
</feature>
<dbReference type="GO" id="GO:0005643">
    <property type="term" value="C:nuclear pore"/>
    <property type="evidence" value="ECO:0007669"/>
    <property type="project" value="UniProtKB-SubCell"/>
</dbReference>
<feature type="compositionally biased region" description="Basic and acidic residues" evidence="26">
    <location>
        <begin position="418"/>
        <end position="439"/>
    </location>
</feature>
<dbReference type="InterPro" id="IPR035979">
    <property type="entry name" value="RBD_domain_sf"/>
</dbReference>
<feature type="compositionally biased region" description="Basic and acidic residues" evidence="26">
    <location>
        <begin position="465"/>
        <end position="482"/>
    </location>
</feature>
<dbReference type="InterPro" id="IPR000717">
    <property type="entry name" value="PCI_dom"/>
</dbReference>
<feature type="compositionally biased region" description="Polar residues" evidence="26">
    <location>
        <begin position="1156"/>
        <end position="1167"/>
    </location>
</feature>
<evidence type="ECO:0000256" key="22">
    <source>
        <dbReference type="ARBA" id="ARBA00048940"/>
    </source>
</evidence>
<dbReference type="PANTHER" id="PTHR12436:SF3">
    <property type="entry name" value="GERMINAL-CENTER ASSOCIATED NUCLEAR PROTEIN"/>
    <property type="match status" value="1"/>
</dbReference>
<evidence type="ECO:0000313" key="29">
    <source>
        <dbReference type="Proteomes" id="UP000694397"/>
    </source>
</evidence>
<evidence type="ECO:0000256" key="21">
    <source>
        <dbReference type="ARBA" id="ARBA00038443"/>
    </source>
</evidence>
<keyword evidence="9" id="KW-0963">Cytoplasm</keyword>
<evidence type="ECO:0000256" key="26">
    <source>
        <dbReference type="SAM" id="MobiDB-lite"/>
    </source>
</evidence>
<evidence type="ECO:0000256" key="3">
    <source>
        <dbReference type="ARBA" id="ARBA00004567"/>
    </source>
</evidence>
<dbReference type="InterPro" id="IPR005062">
    <property type="entry name" value="SAC3/GANP/THP3_conserved"/>
</dbReference>
<evidence type="ECO:0000256" key="2">
    <source>
        <dbReference type="ARBA" id="ARBA00004496"/>
    </source>
</evidence>
<evidence type="ECO:0000256" key="15">
    <source>
        <dbReference type="ARBA" id="ARBA00022990"/>
    </source>
</evidence>
<evidence type="ECO:0000259" key="27">
    <source>
        <dbReference type="PROSITE" id="PS50250"/>
    </source>
</evidence>
<proteinExistence type="inferred from homology"/>
<dbReference type="GO" id="GO:0005654">
    <property type="term" value="C:nucleoplasm"/>
    <property type="evidence" value="ECO:0007669"/>
    <property type="project" value="UniProtKB-SubCell"/>
</dbReference>
<reference evidence="28 29" key="1">
    <citation type="submission" date="2019-04" db="EMBL/GenBank/DDBJ databases">
        <authorList>
            <consortium name="Wellcome Sanger Institute Data Sharing"/>
        </authorList>
    </citation>
    <scope>NUCLEOTIDE SEQUENCE [LARGE SCALE GENOMIC DNA]</scope>
</reference>
<dbReference type="GO" id="GO:0005694">
    <property type="term" value="C:chromosome"/>
    <property type="evidence" value="ECO:0007669"/>
    <property type="project" value="UniProtKB-SubCell"/>
</dbReference>
<dbReference type="InterPro" id="IPR034265">
    <property type="entry name" value="MCM3AP_RRM"/>
</dbReference>
<evidence type="ECO:0000256" key="6">
    <source>
        <dbReference type="ARBA" id="ARBA00022448"/>
    </source>
</evidence>
<dbReference type="CTD" id="8888"/>
<comment type="subcellular location">
    <subcellularLocation>
        <location evidence="1">Chromosome</location>
    </subcellularLocation>
    <subcellularLocation>
        <location evidence="2">Cytoplasm</location>
    </subcellularLocation>
    <subcellularLocation>
        <location evidence="3">Nucleus</location>
        <location evidence="3">Nuclear pore complex</location>
    </subcellularLocation>
    <subcellularLocation>
        <location evidence="4">Nucleus</location>
        <location evidence="4">Nucleoplasm</location>
    </subcellularLocation>
</comment>
<gene>
    <name evidence="28" type="primary">mcm3ap</name>
</gene>
<evidence type="ECO:0000256" key="13">
    <source>
        <dbReference type="ARBA" id="ARBA00022859"/>
    </source>
</evidence>
<evidence type="ECO:0000256" key="7">
    <source>
        <dbReference type="ARBA" id="ARBA00022454"/>
    </source>
</evidence>
<feature type="compositionally biased region" description="Gly residues" evidence="26">
    <location>
        <begin position="66"/>
        <end position="76"/>
    </location>
</feature>
<feature type="compositionally biased region" description="Polar residues" evidence="26">
    <location>
        <begin position="642"/>
        <end position="651"/>
    </location>
</feature>
<evidence type="ECO:0000256" key="4">
    <source>
        <dbReference type="ARBA" id="ARBA00004642"/>
    </source>
</evidence>
<dbReference type="Pfam" id="PF16766">
    <property type="entry name" value="CID_GANP"/>
    <property type="match status" value="1"/>
</dbReference>
<dbReference type="GO" id="GO:0061733">
    <property type="term" value="F:protein-lysine-acetyltransferase activity"/>
    <property type="evidence" value="ECO:0007669"/>
    <property type="project" value="UniProtKB-EC"/>
</dbReference>
<evidence type="ECO:0000256" key="17">
    <source>
        <dbReference type="ARBA" id="ARBA00023054"/>
    </source>
</evidence>
<feature type="coiled-coil region" evidence="25">
    <location>
        <begin position="1238"/>
        <end position="1265"/>
    </location>
</feature>
<keyword evidence="20" id="KW-0012">Acyltransferase</keyword>
<dbReference type="GO" id="GO:0003723">
    <property type="term" value="F:RNA binding"/>
    <property type="evidence" value="ECO:0007669"/>
    <property type="project" value="InterPro"/>
</dbReference>
<evidence type="ECO:0000256" key="16">
    <source>
        <dbReference type="ARBA" id="ARBA00023010"/>
    </source>
</evidence>
<keyword evidence="11" id="KW-0808">Transferase</keyword>
<evidence type="ECO:0000256" key="8">
    <source>
        <dbReference type="ARBA" id="ARBA00022481"/>
    </source>
</evidence>
<organism evidence="28 29">
    <name type="scientific">Scleropages formosus</name>
    <name type="common">Asian bonytongue</name>
    <name type="synonym">Osteoglossum formosum</name>
    <dbReference type="NCBI Taxonomy" id="113540"/>
    <lineage>
        <taxon>Eukaryota</taxon>
        <taxon>Metazoa</taxon>
        <taxon>Chordata</taxon>
        <taxon>Craniata</taxon>
        <taxon>Vertebrata</taxon>
        <taxon>Euteleostomi</taxon>
        <taxon>Actinopterygii</taxon>
        <taxon>Neopterygii</taxon>
        <taxon>Teleostei</taxon>
        <taxon>Osteoglossocephala</taxon>
        <taxon>Osteoglossomorpha</taxon>
        <taxon>Osteoglossiformes</taxon>
        <taxon>Osteoglossidae</taxon>
        <taxon>Scleropages</taxon>
    </lineage>
</organism>
<feature type="region of interest" description="Disordered" evidence="26">
    <location>
        <begin position="327"/>
        <end position="502"/>
    </location>
</feature>
<feature type="compositionally biased region" description="Polar residues" evidence="26">
    <location>
        <begin position="201"/>
        <end position="210"/>
    </location>
</feature>
<dbReference type="InterPro" id="IPR045107">
    <property type="entry name" value="SAC3/GANP/THP3"/>
</dbReference>
<feature type="region of interest" description="Disordered" evidence="26">
    <location>
        <begin position="1"/>
        <end position="78"/>
    </location>
</feature>
<keyword evidence="17 25" id="KW-0175">Coiled coil</keyword>
<dbReference type="Pfam" id="PF03399">
    <property type="entry name" value="SAC3_GANP"/>
    <property type="match status" value="1"/>
</dbReference>
<evidence type="ECO:0000256" key="9">
    <source>
        <dbReference type="ARBA" id="ARBA00022490"/>
    </source>
</evidence>
<accession>A0A8C9S0H1</accession>
<dbReference type="GO" id="GO:0015031">
    <property type="term" value="P:protein transport"/>
    <property type="evidence" value="ECO:0007669"/>
    <property type="project" value="UniProtKB-KW"/>
</dbReference>
<dbReference type="Gene3D" id="3.30.70.330">
    <property type="match status" value="1"/>
</dbReference>
<feature type="compositionally biased region" description="Low complexity" evidence="26">
    <location>
        <begin position="364"/>
        <end position="375"/>
    </location>
</feature>
<evidence type="ECO:0000256" key="18">
    <source>
        <dbReference type="ARBA" id="ARBA00023132"/>
    </source>
</evidence>
<feature type="compositionally biased region" description="Low complexity" evidence="26">
    <location>
        <begin position="10"/>
        <end position="26"/>
    </location>
</feature>
<keyword evidence="16" id="KW-0811">Translocation</keyword>
<dbReference type="GeneID" id="108930355"/>
<evidence type="ECO:0000256" key="11">
    <source>
        <dbReference type="ARBA" id="ARBA00022679"/>
    </source>
</evidence>
<feature type="region of interest" description="Disordered" evidence="26">
    <location>
        <begin position="569"/>
        <end position="668"/>
    </location>
</feature>
<dbReference type="Gene3D" id="6.10.250.1340">
    <property type="match status" value="1"/>
</dbReference>
<dbReference type="GO" id="GO:0005737">
    <property type="term" value="C:cytoplasm"/>
    <property type="evidence" value="ECO:0007669"/>
    <property type="project" value="UniProtKB-SubCell"/>
</dbReference>
<evidence type="ECO:0000256" key="10">
    <source>
        <dbReference type="ARBA" id="ARBA00022553"/>
    </source>
</evidence>
<keyword evidence="13" id="KW-0391">Immunity</keyword>
<dbReference type="Pfam" id="PF00076">
    <property type="entry name" value="RRM_1"/>
    <property type="match status" value="1"/>
</dbReference>
<dbReference type="CDD" id="cd12443">
    <property type="entry name" value="RRM_MCM3A_like"/>
    <property type="match status" value="1"/>
</dbReference>
<dbReference type="InterPro" id="IPR031907">
    <property type="entry name" value="MCM3AP_GANP"/>
</dbReference>
<feature type="region of interest" description="Disordered" evidence="26">
    <location>
        <begin position="1071"/>
        <end position="1092"/>
    </location>
</feature>
<comment type="function">
    <text evidence="23">As a component of the TREX-2 complex, involved in the export of mRNAs to the cytoplasm through the nuclear pores. Through the acetylation of histones, affects the assembly of nucleosomes at immunoglobulin variable region genes and promotes the recruitment and positioning of transcription complex to favor DNA cytosine deaminase AICDA/AID targeting, hence promoting somatic hypermutations.</text>
</comment>
<evidence type="ECO:0000256" key="1">
    <source>
        <dbReference type="ARBA" id="ARBA00004286"/>
    </source>
</evidence>
<evidence type="ECO:0000256" key="5">
    <source>
        <dbReference type="ARBA" id="ARBA00013184"/>
    </source>
</evidence>
<reference evidence="28" key="2">
    <citation type="submission" date="2025-08" db="UniProtKB">
        <authorList>
            <consortium name="Ensembl"/>
        </authorList>
    </citation>
    <scope>IDENTIFICATION</scope>
</reference>
<dbReference type="Gene3D" id="1.25.40.990">
    <property type="match status" value="1"/>
</dbReference>
<dbReference type="GO" id="GO:0002376">
    <property type="term" value="P:immune system process"/>
    <property type="evidence" value="ECO:0007669"/>
    <property type="project" value="UniProtKB-KW"/>
</dbReference>
<feature type="compositionally biased region" description="Low complexity" evidence="26">
    <location>
        <begin position="212"/>
        <end position="225"/>
    </location>
</feature>
<dbReference type="FunFam" id="1.25.40.990:FF:000003">
    <property type="entry name" value="germinal-center associated nuclear protein isoform X2"/>
    <property type="match status" value="1"/>
</dbReference>
<feature type="compositionally biased region" description="Low complexity" evidence="26">
    <location>
        <begin position="35"/>
        <end position="59"/>
    </location>
</feature>
<evidence type="ECO:0000256" key="24">
    <source>
        <dbReference type="ARBA" id="ARBA00069544"/>
    </source>
</evidence>
<dbReference type="Pfam" id="PF16769">
    <property type="entry name" value="MCM3AP_GANP"/>
    <property type="match status" value="1"/>
</dbReference>
<feature type="compositionally biased region" description="Low complexity" evidence="26">
    <location>
        <begin position="97"/>
        <end position="107"/>
    </location>
</feature>
<dbReference type="Ensembl" id="ENSSFOT00015026551.2">
    <property type="protein sequence ID" value="ENSSFOP00015026257.2"/>
    <property type="gene ID" value="ENSSFOG00015016895.2"/>
</dbReference>
<feature type="compositionally biased region" description="Polar residues" evidence="26">
    <location>
        <begin position="442"/>
        <end position="462"/>
    </location>
</feature>
<comment type="catalytic activity">
    <reaction evidence="22">
        <text>L-lysyl-[histone] + acetyl-CoA = N(6)-acetyl-L-lysyl-[histone] + CoA + H(+)</text>
        <dbReference type="Rhea" id="RHEA:21992"/>
        <dbReference type="Rhea" id="RHEA-COMP:9845"/>
        <dbReference type="Rhea" id="RHEA-COMP:11338"/>
        <dbReference type="ChEBI" id="CHEBI:15378"/>
        <dbReference type="ChEBI" id="CHEBI:29969"/>
        <dbReference type="ChEBI" id="CHEBI:57287"/>
        <dbReference type="ChEBI" id="CHEBI:57288"/>
        <dbReference type="ChEBI" id="CHEBI:61930"/>
        <dbReference type="EC" id="2.3.1.48"/>
    </reaction>
    <physiologicalReaction direction="left-to-right" evidence="22">
        <dbReference type="Rhea" id="RHEA:21993"/>
    </physiologicalReaction>
</comment>
<dbReference type="InterPro" id="IPR000504">
    <property type="entry name" value="RRM_dom"/>
</dbReference>
<feature type="region of interest" description="Disordered" evidence="26">
    <location>
        <begin position="97"/>
        <end position="129"/>
    </location>
</feature>
<keyword evidence="29" id="KW-1185">Reference proteome</keyword>
<name>A0A8C9S0H1_SCLFO</name>
<dbReference type="SUPFAM" id="SSF54928">
    <property type="entry name" value="RNA-binding domain, RBD"/>
    <property type="match status" value="1"/>
</dbReference>
<dbReference type="EC" id="2.3.1.48" evidence="5"/>
<dbReference type="PANTHER" id="PTHR12436">
    <property type="entry name" value="80 KDA MCM3-ASSOCIATED PROTEIN"/>
    <property type="match status" value="1"/>
</dbReference>
<evidence type="ECO:0000256" key="19">
    <source>
        <dbReference type="ARBA" id="ARBA00023242"/>
    </source>
</evidence>
<evidence type="ECO:0000313" key="28">
    <source>
        <dbReference type="Ensembl" id="ENSSFOP00015026257.2"/>
    </source>
</evidence>